<dbReference type="EMBL" id="AORV01000045">
    <property type="protein sequence ID" value="EMS70948.1"/>
    <property type="molecule type" value="Genomic_DNA"/>
</dbReference>
<dbReference type="GO" id="GO:0016810">
    <property type="term" value="F:hydrolase activity, acting on carbon-nitrogen (but not peptide) bonds"/>
    <property type="evidence" value="ECO:0007669"/>
    <property type="project" value="InterPro"/>
</dbReference>
<evidence type="ECO:0000313" key="5">
    <source>
        <dbReference type="EMBL" id="EMS70948.1"/>
    </source>
</evidence>
<dbReference type="GO" id="GO:0016798">
    <property type="term" value="F:hydrolase activity, acting on glycosyl bonds"/>
    <property type="evidence" value="ECO:0007669"/>
    <property type="project" value="UniProtKB-KW"/>
</dbReference>
<comment type="subcellular location">
    <subcellularLocation>
        <location evidence="1">Secreted</location>
    </subcellularLocation>
</comment>
<dbReference type="eggNOG" id="COG0726">
    <property type="taxonomic scope" value="Bacteria"/>
</dbReference>
<dbReference type="SUPFAM" id="SSF88713">
    <property type="entry name" value="Glycoside hydrolase/deacetylase"/>
    <property type="match status" value="1"/>
</dbReference>
<dbReference type="STRING" id="1195236.CTER_3300"/>
<dbReference type="InterPro" id="IPR011330">
    <property type="entry name" value="Glyco_hydro/deAcase_b/a-brl"/>
</dbReference>
<sequence>MKLFSNNRLAGYISLIIAVSFTLAICSILVLSSVTDAFTDVEGGQITEDGIAVPIVMYHSILKNSHLGKYVITPTEFEDDIRYLSEHNYNSITMTDLINYVYNNGDIPLKPVIITFDDGNLNNYLYGQPVLQRYNMKAVISVIGSYTEAFSKAPYPTNDPSYAHVSWDQIKAMHDSGLFEIQNHSYSLHSINKRNGAKRKKGESLESYRNMLTDDIMKLQNKLKDACGITPNTFTYPYGAISSESKEIIKELGFKASLSCLEGVNLINKDKEDVLFGLKRKNRPHGMTSEKFFKRFCP</sequence>
<evidence type="ECO:0000256" key="1">
    <source>
        <dbReference type="ARBA" id="ARBA00004613"/>
    </source>
</evidence>
<keyword evidence="5" id="KW-0858">Xylan degradation</keyword>
<organism evidence="5 6">
    <name type="scientific">Ruminiclostridium cellobioparum subsp. termitidis CT1112</name>
    <dbReference type="NCBI Taxonomy" id="1195236"/>
    <lineage>
        <taxon>Bacteria</taxon>
        <taxon>Bacillati</taxon>
        <taxon>Bacillota</taxon>
        <taxon>Clostridia</taxon>
        <taxon>Eubacteriales</taxon>
        <taxon>Oscillospiraceae</taxon>
        <taxon>Ruminiclostridium</taxon>
    </lineage>
</organism>
<dbReference type="PANTHER" id="PTHR34216:SF3">
    <property type="entry name" value="POLY-BETA-1,6-N-ACETYL-D-GLUCOSAMINE N-DEACETYLASE"/>
    <property type="match status" value="1"/>
</dbReference>
<keyword evidence="3" id="KW-0472">Membrane</keyword>
<dbReference type="Pfam" id="PF01522">
    <property type="entry name" value="Polysacc_deac_1"/>
    <property type="match status" value="1"/>
</dbReference>
<dbReference type="Proteomes" id="UP000014155">
    <property type="component" value="Unassembled WGS sequence"/>
</dbReference>
<accession>S0FR52</accession>
<evidence type="ECO:0000256" key="2">
    <source>
        <dbReference type="ARBA" id="ARBA00022729"/>
    </source>
</evidence>
<dbReference type="PROSITE" id="PS51677">
    <property type="entry name" value="NODB"/>
    <property type="match status" value="1"/>
</dbReference>
<protein>
    <submittedName>
        <fullName evidence="5">Putative xylanase/chitin deacetylase</fullName>
    </submittedName>
</protein>
<dbReference type="PATRIC" id="fig|1195236.3.peg.3524"/>
<comment type="caution">
    <text evidence="5">The sequence shown here is derived from an EMBL/GenBank/DDBJ whole genome shotgun (WGS) entry which is preliminary data.</text>
</comment>
<keyword evidence="5" id="KW-0119">Carbohydrate metabolism</keyword>
<dbReference type="CDD" id="cd10918">
    <property type="entry name" value="CE4_NodB_like_5s_6s"/>
    <property type="match status" value="1"/>
</dbReference>
<keyword evidence="3" id="KW-1133">Transmembrane helix</keyword>
<dbReference type="GO" id="GO:0005576">
    <property type="term" value="C:extracellular region"/>
    <property type="evidence" value="ECO:0007669"/>
    <property type="project" value="UniProtKB-SubCell"/>
</dbReference>
<evidence type="ECO:0000313" key="6">
    <source>
        <dbReference type="Proteomes" id="UP000014155"/>
    </source>
</evidence>
<dbReference type="PANTHER" id="PTHR34216">
    <property type="match status" value="1"/>
</dbReference>
<dbReference type="InterPro" id="IPR002509">
    <property type="entry name" value="NODB_dom"/>
</dbReference>
<dbReference type="AlphaFoldDB" id="S0FR52"/>
<dbReference type="Gene3D" id="3.20.20.370">
    <property type="entry name" value="Glycoside hydrolase/deacetylase"/>
    <property type="match status" value="1"/>
</dbReference>
<feature type="transmembrane region" description="Helical" evidence="3">
    <location>
        <begin position="12"/>
        <end position="31"/>
    </location>
</feature>
<proteinExistence type="predicted"/>
<name>S0FR52_RUMCE</name>
<keyword evidence="3" id="KW-0812">Transmembrane</keyword>
<reference evidence="5 6" key="1">
    <citation type="journal article" date="2013" name="Genome Announc.">
        <title>Draft Genome Sequence of the Cellulolytic, Mesophilic, Anaerobic Bacterium Clostridium termitidis Strain CT1112 (DSM 5398).</title>
        <authorList>
            <person name="Lal S."/>
            <person name="Ramachandran U."/>
            <person name="Zhang X."/>
            <person name="Munir R."/>
            <person name="Sparling R."/>
            <person name="Levin D.B."/>
        </authorList>
    </citation>
    <scope>NUCLEOTIDE SEQUENCE [LARGE SCALE GENOMIC DNA]</scope>
    <source>
        <strain evidence="5 6">CT1112</strain>
    </source>
</reference>
<keyword evidence="6" id="KW-1185">Reference proteome</keyword>
<keyword evidence="5" id="KW-0624">Polysaccharide degradation</keyword>
<keyword evidence="5" id="KW-0326">Glycosidase</keyword>
<gene>
    <name evidence="5" type="ORF">CTER_3300</name>
</gene>
<feature type="domain" description="NodB homology" evidence="4">
    <location>
        <begin position="110"/>
        <end position="298"/>
    </location>
</feature>
<dbReference type="InterPro" id="IPR051398">
    <property type="entry name" value="Polysacch_Deacetylase"/>
</dbReference>
<evidence type="ECO:0000256" key="3">
    <source>
        <dbReference type="SAM" id="Phobius"/>
    </source>
</evidence>
<evidence type="ECO:0000259" key="4">
    <source>
        <dbReference type="PROSITE" id="PS51677"/>
    </source>
</evidence>
<dbReference type="RefSeq" id="WP_004627461.1">
    <property type="nucleotide sequence ID" value="NZ_AORV01000045.1"/>
</dbReference>
<dbReference type="GO" id="GO:0045493">
    <property type="term" value="P:xylan catabolic process"/>
    <property type="evidence" value="ECO:0007669"/>
    <property type="project" value="UniProtKB-KW"/>
</dbReference>
<keyword evidence="5" id="KW-0378">Hydrolase</keyword>
<keyword evidence="2" id="KW-0732">Signal</keyword>